<feature type="transmembrane region" description="Helical" evidence="1">
    <location>
        <begin position="123"/>
        <end position="146"/>
    </location>
</feature>
<accession>A0A8H6ZAV0</accession>
<dbReference type="Proteomes" id="UP000623467">
    <property type="component" value="Unassembled WGS sequence"/>
</dbReference>
<keyword evidence="1" id="KW-1133">Transmembrane helix</keyword>
<evidence type="ECO:0000256" key="1">
    <source>
        <dbReference type="SAM" id="Phobius"/>
    </source>
</evidence>
<dbReference type="OrthoDB" id="3225366at2759"/>
<dbReference type="EMBL" id="JACAZH010000002">
    <property type="protein sequence ID" value="KAF7375518.1"/>
    <property type="molecule type" value="Genomic_DNA"/>
</dbReference>
<reference evidence="2" key="1">
    <citation type="submission" date="2020-05" db="EMBL/GenBank/DDBJ databases">
        <title>Mycena genomes resolve the evolution of fungal bioluminescence.</title>
        <authorList>
            <person name="Tsai I.J."/>
        </authorList>
    </citation>
    <scope>NUCLEOTIDE SEQUENCE</scope>
    <source>
        <strain evidence="2">160909Yilan</strain>
    </source>
</reference>
<protein>
    <submittedName>
        <fullName evidence="2">Uncharacterized protein</fullName>
    </submittedName>
</protein>
<gene>
    <name evidence="2" type="ORF">MSAN_00439900</name>
</gene>
<comment type="caution">
    <text evidence="2">The sequence shown here is derived from an EMBL/GenBank/DDBJ whole genome shotgun (WGS) entry which is preliminary data.</text>
</comment>
<feature type="transmembrane region" description="Helical" evidence="1">
    <location>
        <begin position="82"/>
        <end position="103"/>
    </location>
</feature>
<keyword evidence="1" id="KW-0812">Transmembrane</keyword>
<keyword evidence="1" id="KW-0472">Membrane</keyword>
<keyword evidence="3" id="KW-1185">Reference proteome</keyword>
<proteinExistence type="predicted"/>
<feature type="transmembrane region" description="Helical" evidence="1">
    <location>
        <begin position="167"/>
        <end position="183"/>
    </location>
</feature>
<dbReference type="AlphaFoldDB" id="A0A8H6ZAV0"/>
<organism evidence="2 3">
    <name type="scientific">Mycena sanguinolenta</name>
    <dbReference type="NCBI Taxonomy" id="230812"/>
    <lineage>
        <taxon>Eukaryota</taxon>
        <taxon>Fungi</taxon>
        <taxon>Dikarya</taxon>
        <taxon>Basidiomycota</taxon>
        <taxon>Agaricomycotina</taxon>
        <taxon>Agaricomycetes</taxon>
        <taxon>Agaricomycetidae</taxon>
        <taxon>Agaricales</taxon>
        <taxon>Marasmiineae</taxon>
        <taxon>Mycenaceae</taxon>
        <taxon>Mycena</taxon>
    </lineage>
</organism>
<name>A0A8H6ZAV0_9AGAR</name>
<sequence length="186" mass="20760">MFHRLRDVWAGAGVDDSLSHRMQHPELARHQPLQPDSISCKAGPFSYDASLTSPNTAAKESHLNYDESRKLATRQISHTKTVLGCSALITTLCVGMAIRVLGAIRNDYALDEATKFQRTLLNFTSYCAILVNGVATAASIFLIPALHEARYRQRDLRGIASQCKMHLSLGLIFMMLQFLAYIHDRL</sequence>
<evidence type="ECO:0000313" key="3">
    <source>
        <dbReference type="Proteomes" id="UP000623467"/>
    </source>
</evidence>
<evidence type="ECO:0000313" key="2">
    <source>
        <dbReference type="EMBL" id="KAF7375518.1"/>
    </source>
</evidence>